<feature type="region of interest" description="Disordered" evidence="6">
    <location>
        <begin position="1"/>
        <end position="52"/>
    </location>
</feature>
<name>A0A8X8XLN1_SALSN</name>
<reference evidence="8" key="2">
    <citation type="submission" date="2020-08" db="EMBL/GenBank/DDBJ databases">
        <title>Plant Genome Project.</title>
        <authorList>
            <person name="Zhang R.-G."/>
        </authorList>
    </citation>
    <scope>NUCLEOTIDE SEQUENCE</scope>
    <source>
        <strain evidence="8">Huo1</strain>
        <tissue evidence="8">Leaf</tissue>
    </source>
</reference>
<dbReference type="PANTHER" id="PTHR12396:SF46">
    <property type="entry name" value="METHYL-CPG-BINDING DOMAIN-CONTAINING PROTEIN 6"/>
    <property type="match status" value="1"/>
</dbReference>
<dbReference type="InterPro" id="IPR016177">
    <property type="entry name" value="DNA-bd_dom_sf"/>
</dbReference>
<accession>A0A8X8XLN1</accession>
<feature type="region of interest" description="Disordered" evidence="6">
    <location>
        <begin position="74"/>
        <end position="100"/>
    </location>
</feature>
<keyword evidence="4" id="KW-0804">Transcription</keyword>
<dbReference type="InterPro" id="IPR001739">
    <property type="entry name" value="Methyl_CpG_DNA-bd"/>
</dbReference>
<organism evidence="8">
    <name type="scientific">Salvia splendens</name>
    <name type="common">Scarlet sage</name>
    <dbReference type="NCBI Taxonomy" id="180675"/>
    <lineage>
        <taxon>Eukaryota</taxon>
        <taxon>Viridiplantae</taxon>
        <taxon>Streptophyta</taxon>
        <taxon>Embryophyta</taxon>
        <taxon>Tracheophyta</taxon>
        <taxon>Spermatophyta</taxon>
        <taxon>Magnoliopsida</taxon>
        <taxon>eudicotyledons</taxon>
        <taxon>Gunneridae</taxon>
        <taxon>Pentapetalae</taxon>
        <taxon>asterids</taxon>
        <taxon>lamiids</taxon>
        <taxon>Lamiales</taxon>
        <taxon>Lamiaceae</taxon>
        <taxon>Nepetoideae</taxon>
        <taxon>Mentheae</taxon>
        <taxon>Salviinae</taxon>
        <taxon>Salvia</taxon>
        <taxon>Salvia subgen. Calosphace</taxon>
        <taxon>core Calosphace</taxon>
    </lineage>
</organism>
<dbReference type="PANTHER" id="PTHR12396">
    <property type="entry name" value="METHYL-CPG BINDING PROTEIN, MBD"/>
    <property type="match status" value="1"/>
</dbReference>
<dbReference type="GO" id="GO:0003677">
    <property type="term" value="F:DNA binding"/>
    <property type="evidence" value="ECO:0007669"/>
    <property type="project" value="UniProtKB-KW"/>
</dbReference>
<keyword evidence="9" id="KW-1185">Reference proteome</keyword>
<dbReference type="Proteomes" id="UP000298416">
    <property type="component" value="Unassembled WGS sequence"/>
</dbReference>
<keyword evidence="3" id="KW-0238">DNA-binding</keyword>
<feature type="region of interest" description="Disordered" evidence="6">
    <location>
        <begin position="176"/>
        <end position="236"/>
    </location>
</feature>
<comment type="caution">
    <text evidence="8">The sequence shown here is derived from an EMBL/GenBank/DDBJ whole genome shotgun (WGS) entry which is preliminary data.</text>
</comment>
<evidence type="ECO:0000256" key="3">
    <source>
        <dbReference type="ARBA" id="ARBA00023125"/>
    </source>
</evidence>
<evidence type="ECO:0000313" key="9">
    <source>
        <dbReference type="Proteomes" id="UP000298416"/>
    </source>
</evidence>
<evidence type="ECO:0000256" key="5">
    <source>
        <dbReference type="ARBA" id="ARBA00023242"/>
    </source>
</evidence>
<comment type="subcellular location">
    <subcellularLocation>
        <location evidence="1">Nucleus</location>
    </subcellularLocation>
</comment>
<dbReference type="SUPFAM" id="SSF54171">
    <property type="entry name" value="DNA-binding domain"/>
    <property type="match status" value="1"/>
</dbReference>
<evidence type="ECO:0000313" key="8">
    <source>
        <dbReference type="EMBL" id="KAG6415189.1"/>
    </source>
</evidence>
<dbReference type="GO" id="GO:0005634">
    <property type="term" value="C:nucleus"/>
    <property type="evidence" value="ECO:0007669"/>
    <property type="project" value="UniProtKB-SubCell"/>
</dbReference>
<feature type="compositionally biased region" description="Pro residues" evidence="6">
    <location>
        <begin position="7"/>
        <end position="17"/>
    </location>
</feature>
<dbReference type="AlphaFoldDB" id="A0A8X8XLN1"/>
<dbReference type="Gene3D" id="3.30.890.10">
    <property type="entry name" value="Methyl-cpg-binding Protein 2, Chain A"/>
    <property type="match status" value="1"/>
</dbReference>
<sequence>MSESHLPPNPLPQPNPTNPENTPADPLLDTDAYIDDPCRNITDAAEAELPKQPLPEFAPGVVIAAEPISMYVPDPEEAAPEQPAPRTARRRDPEEMAKRPSWLPEDWKIELKKRVSGASAGLYDPVGYLLNTSPSLIMPVGHRPHVSVIARYYCEPTGQHRFRSKVEVLHFLETGSKPTKRKATSESETAKPSKSPATQTKKKSATNRKKTEAAVDNSEQAAPAVNGAQEDTAQQA</sequence>
<protein>
    <recommendedName>
        <fullName evidence="7">MBD domain-containing protein</fullName>
    </recommendedName>
</protein>
<reference evidence="8" key="1">
    <citation type="submission" date="2018-01" db="EMBL/GenBank/DDBJ databases">
        <authorList>
            <person name="Mao J.F."/>
        </authorList>
    </citation>
    <scope>NUCLEOTIDE SEQUENCE</scope>
    <source>
        <strain evidence="8">Huo1</strain>
        <tissue evidence="8">Leaf</tissue>
    </source>
</reference>
<evidence type="ECO:0000256" key="2">
    <source>
        <dbReference type="ARBA" id="ARBA00023015"/>
    </source>
</evidence>
<keyword evidence="2" id="KW-0805">Transcription regulation</keyword>
<keyword evidence="5" id="KW-0539">Nucleus</keyword>
<evidence type="ECO:0000256" key="4">
    <source>
        <dbReference type="ARBA" id="ARBA00023163"/>
    </source>
</evidence>
<feature type="domain" description="MBD" evidence="7">
    <location>
        <begin position="100"/>
        <end position="179"/>
    </location>
</feature>
<proteinExistence type="predicted"/>
<gene>
    <name evidence="8" type="ORF">SASPL_122594</name>
</gene>
<evidence type="ECO:0000259" key="7">
    <source>
        <dbReference type="Pfam" id="PF01429"/>
    </source>
</evidence>
<evidence type="ECO:0000256" key="6">
    <source>
        <dbReference type="SAM" id="MobiDB-lite"/>
    </source>
</evidence>
<dbReference type="Pfam" id="PF01429">
    <property type="entry name" value="MBD"/>
    <property type="match status" value="1"/>
</dbReference>
<dbReference type="EMBL" id="PNBA02000008">
    <property type="protein sequence ID" value="KAG6415189.1"/>
    <property type="molecule type" value="Genomic_DNA"/>
</dbReference>
<evidence type="ECO:0000256" key="1">
    <source>
        <dbReference type="ARBA" id="ARBA00004123"/>
    </source>
</evidence>